<name>A0A016W0L8_9BILA</name>
<gene>
    <name evidence="1" type="primary">Acey_s0002.g659</name>
    <name evidence="1" type="ORF">Y032_0002g659</name>
</gene>
<dbReference type="SUPFAM" id="SSF56235">
    <property type="entry name" value="N-terminal nucleophile aminohydrolases (Ntn hydrolases)"/>
    <property type="match status" value="1"/>
</dbReference>
<dbReference type="STRING" id="53326.A0A016W0L8"/>
<protein>
    <submittedName>
        <fullName evidence="1">Uncharacterized protein</fullName>
    </submittedName>
</protein>
<keyword evidence="2" id="KW-1185">Reference proteome</keyword>
<dbReference type="Proteomes" id="UP000024635">
    <property type="component" value="Unassembled WGS sequence"/>
</dbReference>
<dbReference type="InterPro" id="IPR029055">
    <property type="entry name" value="Ntn_hydrolases_N"/>
</dbReference>
<accession>A0A016W0L8</accession>
<reference evidence="2" key="1">
    <citation type="journal article" date="2015" name="Nat. Genet.">
        <title>The genome and transcriptome of the zoonotic hookworm Ancylostoma ceylanicum identify infection-specific gene families.</title>
        <authorList>
            <person name="Schwarz E.M."/>
            <person name="Hu Y."/>
            <person name="Antoshechkin I."/>
            <person name="Miller M.M."/>
            <person name="Sternberg P.W."/>
            <person name="Aroian R.V."/>
        </authorList>
    </citation>
    <scope>NUCLEOTIDE SEQUENCE</scope>
    <source>
        <strain evidence="2">HY135</strain>
    </source>
</reference>
<sequence length="75" mass="8436">MVTASSFLEKKIKKKSELNHDETIQLAIEALQSSLGIETRSKDLEVVVVSKKDKTFSKLTNDQVDHHLNAIANRD</sequence>
<dbReference type="AlphaFoldDB" id="A0A016W0L8"/>
<proteinExistence type="predicted"/>
<evidence type="ECO:0000313" key="1">
    <source>
        <dbReference type="EMBL" id="EYC33195.1"/>
    </source>
</evidence>
<comment type="caution">
    <text evidence="1">The sequence shown here is derived from an EMBL/GenBank/DDBJ whole genome shotgun (WGS) entry which is preliminary data.</text>
</comment>
<dbReference type="EMBL" id="JARK01001338">
    <property type="protein sequence ID" value="EYC33195.1"/>
    <property type="molecule type" value="Genomic_DNA"/>
</dbReference>
<evidence type="ECO:0000313" key="2">
    <source>
        <dbReference type="Proteomes" id="UP000024635"/>
    </source>
</evidence>
<dbReference type="OrthoDB" id="5835702at2759"/>
<organism evidence="1 2">
    <name type="scientific">Ancylostoma ceylanicum</name>
    <dbReference type="NCBI Taxonomy" id="53326"/>
    <lineage>
        <taxon>Eukaryota</taxon>
        <taxon>Metazoa</taxon>
        <taxon>Ecdysozoa</taxon>
        <taxon>Nematoda</taxon>
        <taxon>Chromadorea</taxon>
        <taxon>Rhabditida</taxon>
        <taxon>Rhabditina</taxon>
        <taxon>Rhabditomorpha</taxon>
        <taxon>Strongyloidea</taxon>
        <taxon>Ancylostomatidae</taxon>
        <taxon>Ancylostomatinae</taxon>
        <taxon>Ancylostoma</taxon>
    </lineage>
</organism>
<dbReference type="Gene3D" id="3.60.20.10">
    <property type="entry name" value="Glutamine Phosphoribosylpyrophosphate, subunit 1, domain 1"/>
    <property type="match status" value="1"/>
</dbReference>